<keyword evidence="2" id="KW-1185">Reference proteome</keyword>
<dbReference type="OrthoDB" id="3211860at2759"/>
<dbReference type="GeneID" id="6072611"/>
<proteinExistence type="predicted"/>
<gene>
    <name evidence="1" type="ORF">LACBIDRAFT_323129</name>
</gene>
<evidence type="ECO:0000313" key="2">
    <source>
        <dbReference type="Proteomes" id="UP000001194"/>
    </source>
</evidence>
<sequence>MVHHGVKELQPPVEVETPSISRRCAPSVYIGSVISVFDASGPRFDQIRFFLPSWHAAGCRVGAPRIRGCARVCCYYSDSEIQSKERWDYLKSYTEFKVHSFQPEPASSQSLAPARSHTCLSPYRPKFVCVPCRRVFKLSMLEGNEYAAWDSEDRPGWWYTPTPANGLKETDPVACWTPLGNSRCPRCAADGILVGGKFQAPKQDDEKGWRRVEVLLEQGETFTYCMSREEEEEIMQDAKLEMKRVEGRESWQIEKQRRIEALRYMGKV</sequence>
<dbReference type="AlphaFoldDB" id="B0CZ76"/>
<reference evidence="1 2" key="1">
    <citation type="journal article" date="2008" name="Nature">
        <title>The genome of Laccaria bicolor provides insights into mycorrhizal symbiosis.</title>
        <authorList>
            <person name="Martin F."/>
            <person name="Aerts A."/>
            <person name="Ahren D."/>
            <person name="Brun A."/>
            <person name="Danchin E.G.J."/>
            <person name="Duchaussoy F."/>
            <person name="Gibon J."/>
            <person name="Kohler A."/>
            <person name="Lindquist E."/>
            <person name="Pereda V."/>
            <person name="Salamov A."/>
            <person name="Shapiro H.J."/>
            <person name="Wuyts J."/>
            <person name="Blaudez D."/>
            <person name="Buee M."/>
            <person name="Brokstein P."/>
            <person name="Canbaeck B."/>
            <person name="Cohen D."/>
            <person name="Courty P.E."/>
            <person name="Coutinho P.M."/>
            <person name="Delaruelle C."/>
            <person name="Detter J.C."/>
            <person name="Deveau A."/>
            <person name="DiFazio S."/>
            <person name="Duplessis S."/>
            <person name="Fraissinet-Tachet L."/>
            <person name="Lucic E."/>
            <person name="Frey-Klett P."/>
            <person name="Fourrey C."/>
            <person name="Feussner I."/>
            <person name="Gay G."/>
            <person name="Grimwood J."/>
            <person name="Hoegger P.J."/>
            <person name="Jain P."/>
            <person name="Kilaru S."/>
            <person name="Labbe J."/>
            <person name="Lin Y.C."/>
            <person name="Legue V."/>
            <person name="Le Tacon F."/>
            <person name="Marmeisse R."/>
            <person name="Melayah D."/>
            <person name="Montanini B."/>
            <person name="Muratet M."/>
            <person name="Nehls U."/>
            <person name="Niculita-Hirzel H."/>
            <person name="Oudot-Le Secq M.P."/>
            <person name="Peter M."/>
            <person name="Quesneville H."/>
            <person name="Rajashekar B."/>
            <person name="Reich M."/>
            <person name="Rouhier N."/>
            <person name="Schmutz J."/>
            <person name="Yin T."/>
            <person name="Chalot M."/>
            <person name="Henrissat B."/>
            <person name="Kuees U."/>
            <person name="Lucas S."/>
            <person name="Van de Peer Y."/>
            <person name="Podila G.K."/>
            <person name="Polle A."/>
            <person name="Pukkila P.J."/>
            <person name="Richardson P.M."/>
            <person name="Rouze P."/>
            <person name="Sanders I.R."/>
            <person name="Stajich J.E."/>
            <person name="Tunlid A."/>
            <person name="Tuskan G."/>
            <person name="Grigoriev I.V."/>
        </authorList>
    </citation>
    <scope>NUCLEOTIDE SEQUENCE [LARGE SCALE GENOMIC DNA]</scope>
    <source>
        <strain evidence="2">S238N-H82 / ATCC MYA-4686</strain>
    </source>
</reference>
<accession>B0CZ76</accession>
<dbReference type="HOGENOM" id="CLU_1038537_0_0_1"/>
<dbReference type="InParanoid" id="B0CZ76"/>
<dbReference type="Proteomes" id="UP000001194">
    <property type="component" value="Unassembled WGS sequence"/>
</dbReference>
<name>B0CZ76_LACBS</name>
<protein>
    <submittedName>
        <fullName evidence="1">Predicted protein</fullName>
    </submittedName>
</protein>
<dbReference type="EMBL" id="DS547094">
    <property type="protein sequence ID" value="EDR12571.1"/>
    <property type="molecule type" value="Genomic_DNA"/>
</dbReference>
<dbReference type="KEGG" id="lbc:LACBIDRAFT_323129"/>
<dbReference type="RefSeq" id="XP_001876835.1">
    <property type="nucleotide sequence ID" value="XM_001876800.1"/>
</dbReference>
<evidence type="ECO:0000313" key="1">
    <source>
        <dbReference type="EMBL" id="EDR12571.1"/>
    </source>
</evidence>
<organism evidence="2">
    <name type="scientific">Laccaria bicolor (strain S238N-H82 / ATCC MYA-4686)</name>
    <name type="common">Bicoloured deceiver</name>
    <name type="synonym">Laccaria laccata var. bicolor</name>
    <dbReference type="NCBI Taxonomy" id="486041"/>
    <lineage>
        <taxon>Eukaryota</taxon>
        <taxon>Fungi</taxon>
        <taxon>Dikarya</taxon>
        <taxon>Basidiomycota</taxon>
        <taxon>Agaricomycotina</taxon>
        <taxon>Agaricomycetes</taxon>
        <taxon>Agaricomycetidae</taxon>
        <taxon>Agaricales</taxon>
        <taxon>Agaricineae</taxon>
        <taxon>Hydnangiaceae</taxon>
        <taxon>Laccaria</taxon>
    </lineage>
</organism>